<keyword evidence="1" id="KW-0449">Lipoprotein</keyword>
<evidence type="ECO:0000313" key="1">
    <source>
        <dbReference type="EMBL" id="MDV2883665.1"/>
    </source>
</evidence>
<sequence length="347" mass="39985">MKKIKAVFTLATAIFFTAGCSLEDTDEIIEKAVEAQENLESYYAEVSSTFNFKGENNGNENESSTYKEWNVKPDKYRTEMEDGYLHISNGKESWSYDPHENTVTVFETSDELAEETPSEGEIIREILTEMLDSTDVTVMGKETIAGRSTIHLALASKEGEEEDFLGEVNYDIWVDEETYMPLKMMWISDEFSSSVEYTHIEYNIDIDETLFQFDIPEDAEVLTIDDFMPESLTLEELKEAAHFSIPELEGIPQNFEFEEATYFEDMDMATIHYIDGTDYLMISLTTDKTEMLEESEPVSTEDFEGHYMNMFDMHFLFWSQDEVYIELMASGEEMNKDSLLEIGAVLQ</sequence>
<dbReference type="Proteomes" id="UP001285636">
    <property type="component" value="Unassembled WGS sequence"/>
</dbReference>
<dbReference type="PANTHER" id="PTHR37507:SF2">
    <property type="entry name" value="SPORULATION PROTEIN YDCC"/>
    <property type="match status" value="1"/>
</dbReference>
<dbReference type="InterPro" id="IPR052944">
    <property type="entry name" value="Sporulation_related"/>
</dbReference>
<dbReference type="EMBL" id="JAWJAY010000001">
    <property type="protein sequence ID" value="MDV2883665.1"/>
    <property type="molecule type" value="Genomic_DNA"/>
</dbReference>
<comment type="caution">
    <text evidence="1">The sequence shown here is derived from an EMBL/GenBank/DDBJ whole genome shotgun (WGS) entry which is preliminary data.</text>
</comment>
<dbReference type="PROSITE" id="PS51257">
    <property type="entry name" value="PROKAR_LIPOPROTEIN"/>
    <property type="match status" value="1"/>
</dbReference>
<dbReference type="InterPro" id="IPR029046">
    <property type="entry name" value="LolA/LolB/LppX"/>
</dbReference>
<evidence type="ECO:0000313" key="2">
    <source>
        <dbReference type="Proteomes" id="UP001285636"/>
    </source>
</evidence>
<accession>A0AAJ2KZM3</accession>
<dbReference type="AlphaFoldDB" id="A0AAJ2KZM3"/>
<organism evidence="1 2">
    <name type="scientific">Alkalihalophilus pseudofirmus</name>
    <name type="common">Bacillus pseudofirmus</name>
    <dbReference type="NCBI Taxonomy" id="79885"/>
    <lineage>
        <taxon>Bacteria</taxon>
        <taxon>Bacillati</taxon>
        <taxon>Bacillota</taxon>
        <taxon>Bacilli</taxon>
        <taxon>Bacillales</taxon>
        <taxon>Bacillaceae</taxon>
        <taxon>Alkalihalophilus</taxon>
    </lineage>
</organism>
<proteinExistence type="predicted"/>
<dbReference type="Gene3D" id="2.50.20.10">
    <property type="entry name" value="Lipoprotein localisation LolA/LolB/LppX"/>
    <property type="match status" value="1"/>
</dbReference>
<dbReference type="SUPFAM" id="SSF89392">
    <property type="entry name" value="Prokaryotic lipoproteins and lipoprotein localization factors"/>
    <property type="match status" value="1"/>
</dbReference>
<name>A0AAJ2KZM3_ALKPS</name>
<gene>
    <name evidence="1" type="ORF">RYX45_00630</name>
</gene>
<protein>
    <submittedName>
        <fullName evidence="1">Outer membrane lipoprotein carrier protein LolA</fullName>
    </submittedName>
</protein>
<dbReference type="RefSeq" id="WP_323465572.1">
    <property type="nucleotide sequence ID" value="NZ_CP144224.1"/>
</dbReference>
<dbReference type="PANTHER" id="PTHR37507">
    <property type="entry name" value="SPORULATION PROTEIN YDCC"/>
    <property type="match status" value="1"/>
</dbReference>
<reference evidence="1" key="1">
    <citation type="submission" date="2023-10" db="EMBL/GenBank/DDBJ databases">
        <title>Screening of Alkalihalophilus pseudofirmusBZ-TG-HK211 and Its Alleviation of Salt Stress on Rapeseed Growth.</title>
        <authorList>
            <person name="Zhao B."/>
            <person name="Guo T."/>
        </authorList>
    </citation>
    <scope>NUCLEOTIDE SEQUENCE</scope>
    <source>
        <strain evidence="1">BZ-TG-HK211</strain>
    </source>
</reference>